<dbReference type="SUPFAM" id="SSF51161">
    <property type="entry name" value="Trimeric LpxA-like enzymes"/>
    <property type="match status" value="1"/>
</dbReference>
<evidence type="ECO:0000256" key="2">
    <source>
        <dbReference type="ARBA" id="ARBA00022737"/>
    </source>
</evidence>
<proteinExistence type="predicted"/>
<dbReference type="Gene3D" id="2.160.10.10">
    <property type="entry name" value="Hexapeptide repeat proteins"/>
    <property type="match status" value="1"/>
</dbReference>
<dbReference type="PROSITE" id="PS00101">
    <property type="entry name" value="HEXAPEP_TRANSFERASES"/>
    <property type="match status" value="1"/>
</dbReference>
<reference evidence="4 5" key="1">
    <citation type="submission" date="2016-10" db="EMBL/GenBank/DDBJ databases">
        <authorList>
            <person name="de Groot N.N."/>
        </authorList>
    </citation>
    <scope>NUCLEOTIDE SEQUENCE [LARGE SCALE GENOMIC DNA]</scope>
    <source>
        <strain evidence="4 5">DSM 527</strain>
    </source>
</reference>
<protein>
    <submittedName>
        <fullName evidence="4">Hexapeptide repeat of succinyl-transferase</fullName>
    </submittedName>
</protein>
<accession>A0A1G7MVR7</accession>
<name>A0A1G7MVR7_CHIFI</name>
<dbReference type="GO" id="GO:0016746">
    <property type="term" value="F:acyltransferase activity"/>
    <property type="evidence" value="ECO:0007669"/>
    <property type="project" value="UniProtKB-KW"/>
</dbReference>
<evidence type="ECO:0000313" key="4">
    <source>
        <dbReference type="EMBL" id="SDF65777.1"/>
    </source>
</evidence>
<dbReference type="OrthoDB" id="9801697at2"/>
<gene>
    <name evidence="4" type="ORF">SAMN04488121_102573</name>
</gene>
<keyword evidence="3" id="KW-0012">Acyltransferase</keyword>
<evidence type="ECO:0000313" key="5">
    <source>
        <dbReference type="Proteomes" id="UP000199045"/>
    </source>
</evidence>
<dbReference type="InterPro" id="IPR018357">
    <property type="entry name" value="Hexapep_transf_CS"/>
</dbReference>
<dbReference type="STRING" id="104663.SAMN04488121_102573"/>
<evidence type="ECO:0000256" key="3">
    <source>
        <dbReference type="ARBA" id="ARBA00023315"/>
    </source>
</evidence>
<dbReference type="InterPro" id="IPR011004">
    <property type="entry name" value="Trimer_LpxA-like_sf"/>
</dbReference>
<dbReference type="Proteomes" id="UP000199045">
    <property type="component" value="Unassembled WGS sequence"/>
</dbReference>
<organism evidence="4 5">
    <name type="scientific">Chitinophaga filiformis</name>
    <name type="common">Myxococcus filiformis</name>
    <name type="synonym">Flexibacter filiformis</name>
    <dbReference type="NCBI Taxonomy" id="104663"/>
    <lineage>
        <taxon>Bacteria</taxon>
        <taxon>Pseudomonadati</taxon>
        <taxon>Bacteroidota</taxon>
        <taxon>Chitinophagia</taxon>
        <taxon>Chitinophagales</taxon>
        <taxon>Chitinophagaceae</taxon>
        <taxon>Chitinophaga</taxon>
    </lineage>
</organism>
<dbReference type="PANTHER" id="PTHR23416">
    <property type="entry name" value="SIALIC ACID SYNTHASE-RELATED"/>
    <property type="match status" value="1"/>
</dbReference>
<dbReference type="InterPro" id="IPR051159">
    <property type="entry name" value="Hexapeptide_acetyltransf"/>
</dbReference>
<keyword evidence="2" id="KW-0677">Repeat</keyword>
<evidence type="ECO:0000256" key="1">
    <source>
        <dbReference type="ARBA" id="ARBA00022679"/>
    </source>
</evidence>
<dbReference type="AlphaFoldDB" id="A0A1G7MVR7"/>
<dbReference type="InterPro" id="IPR001451">
    <property type="entry name" value="Hexapep"/>
</dbReference>
<dbReference type="RefSeq" id="WP_089831041.1">
    <property type="nucleotide sequence ID" value="NZ_FNBN01000002.1"/>
</dbReference>
<dbReference type="PANTHER" id="PTHR23416:SF78">
    <property type="entry name" value="LIPOPOLYSACCHARIDE BIOSYNTHESIS O-ACETYL TRANSFERASE WBBJ-RELATED"/>
    <property type="match status" value="1"/>
</dbReference>
<dbReference type="EMBL" id="FNBN01000002">
    <property type="protein sequence ID" value="SDF65777.1"/>
    <property type="molecule type" value="Genomic_DNA"/>
</dbReference>
<sequence>MSLKPGRLFIINKMVRALPGTRMFGLKRKLLAFAGARLGANVRFMALKVMGPFDLQVGDNTFIGEDTFLVGAIDSRIRIGRDCDISSRVTIVTGTHELNPEGDKMAGEGFGKDIVIGNGVWVGIGSIILGGVTIGNRAIIGAGSVVTKDVPDYCVAAGNPARIIKKYDNVLKIWEKA</sequence>
<dbReference type="Pfam" id="PF00132">
    <property type="entry name" value="Hexapep"/>
    <property type="match status" value="1"/>
</dbReference>
<keyword evidence="1 4" id="KW-0808">Transferase</keyword>